<dbReference type="PRINTS" id="PR00119">
    <property type="entry name" value="CATATPASE"/>
</dbReference>
<dbReference type="GO" id="GO:0016887">
    <property type="term" value="F:ATP hydrolysis activity"/>
    <property type="evidence" value="ECO:0007669"/>
    <property type="project" value="InterPro"/>
</dbReference>
<dbReference type="EMBL" id="VDEP01000307">
    <property type="protein sequence ID" value="KAA1107796.1"/>
    <property type="molecule type" value="Genomic_DNA"/>
</dbReference>
<proteinExistence type="predicted"/>
<comment type="caution">
    <text evidence="4">The sequence shown here is derived from an EMBL/GenBank/DDBJ whole genome shotgun (WGS) entry which is preliminary data.</text>
</comment>
<dbReference type="Pfam" id="PF00702">
    <property type="entry name" value="Hydrolase"/>
    <property type="match status" value="1"/>
</dbReference>
<gene>
    <name evidence="4" type="ORF">PGTUg99_021197</name>
</gene>
<dbReference type="GO" id="GO:0005886">
    <property type="term" value="C:plasma membrane"/>
    <property type="evidence" value="ECO:0007669"/>
    <property type="project" value="TreeGrafter"/>
</dbReference>
<protein>
    <submittedName>
        <fullName evidence="4">Uncharacterized protein</fullName>
    </submittedName>
</protein>
<organism evidence="4 5">
    <name type="scientific">Puccinia graminis f. sp. tritici</name>
    <dbReference type="NCBI Taxonomy" id="56615"/>
    <lineage>
        <taxon>Eukaryota</taxon>
        <taxon>Fungi</taxon>
        <taxon>Dikarya</taxon>
        <taxon>Basidiomycota</taxon>
        <taxon>Pucciniomycotina</taxon>
        <taxon>Pucciniomycetes</taxon>
        <taxon>Pucciniales</taxon>
        <taxon>Pucciniaceae</taxon>
        <taxon>Puccinia</taxon>
    </lineage>
</organism>
<feature type="region of interest" description="Disordered" evidence="3">
    <location>
        <begin position="16"/>
        <end position="79"/>
    </location>
</feature>
<evidence type="ECO:0000313" key="5">
    <source>
        <dbReference type="Proteomes" id="UP000325313"/>
    </source>
</evidence>
<reference evidence="4 5" key="1">
    <citation type="submission" date="2019-05" db="EMBL/GenBank/DDBJ databases">
        <title>Emergence of the Ug99 lineage of the wheat stem rust pathogen through somatic hybridization.</title>
        <authorList>
            <person name="Li F."/>
            <person name="Upadhyaya N.M."/>
            <person name="Sperschneider J."/>
            <person name="Matny O."/>
            <person name="Nguyen-Phuc H."/>
            <person name="Mago R."/>
            <person name="Raley C."/>
            <person name="Miller M.E."/>
            <person name="Silverstein K.A.T."/>
            <person name="Henningsen E."/>
            <person name="Hirsch C.D."/>
            <person name="Visser B."/>
            <person name="Pretorius Z.A."/>
            <person name="Steffenson B.J."/>
            <person name="Schwessinger B."/>
            <person name="Dodds P.N."/>
            <person name="Figueroa M."/>
        </authorList>
    </citation>
    <scope>NUCLEOTIDE SEQUENCE [LARGE SCALE GENOMIC DNA]</scope>
    <source>
        <strain evidence="4 5">Ug99</strain>
    </source>
</reference>
<dbReference type="GO" id="GO:0006874">
    <property type="term" value="P:intracellular calcium ion homeostasis"/>
    <property type="evidence" value="ECO:0007669"/>
    <property type="project" value="TreeGrafter"/>
</dbReference>
<comment type="subcellular location">
    <subcellularLocation>
        <location evidence="1">Endomembrane system</location>
        <topology evidence="1">Multi-pass membrane protein</topology>
    </subcellularLocation>
</comment>
<accession>A0A5B0Q3M6</accession>
<dbReference type="InterPro" id="IPR036412">
    <property type="entry name" value="HAD-like_sf"/>
</dbReference>
<dbReference type="SUPFAM" id="SSF56784">
    <property type="entry name" value="HAD-like"/>
    <property type="match status" value="1"/>
</dbReference>
<dbReference type="GO" id="GO:0005524">
    <property type="term" value="F:ATP binding"/>
    <property type="evidence" value="ECO:0007669"/>
    <property type="project" value="InterPro"/>
</dbReference>
<dbReference type="GO" id="GO:0012505">
    <property type="term" value="C:endomembrane system"/>
    <property type="evidence" value="ECO:0007669"/>
    <property type="project" value="UniProtKB-SubCell"/>
</dbReference>
<dbReference type="InterPro" id="IPR001757">
    <property type="entry name" value="P_typ_ATPase"/>
</dbReference>
<dbReference type="PANTHER" id="PTHR24093:SF369">
    <property type="entry name" value="CALCIUM-TRANSPORTING ATPASE"/>
    <property type="match status" value="1"/>
</dbReference>
<dbReference type="PANTHER" id="PTHR24093">
    <property type="entry name" value="CATION TRANSPORTING ATPASE"/>
    <property type="match status" value="1"/>
</dbReference>
<dbReference type="PRINTS" id="PR00120">
    <property type="entry name" value="HATPASE"/>
</dbReference>
<dbReference type="InterPro" id="IPR023214">
    <property type="entry name" value="HAD_sf"/>
</dbReference>
<dbReference type="GO" id="GO:0005388">
    <property type="term" value="F:P-type calcium transporter activity"/>
    <property type="evidence" value="ECO:0007669"/>
    <property type="project" value="TreeGrafter"/>
</dbReference>
<evidence type="ECO:0000256" key="3">
    <source>
        <dbReference type="SAM" id="MobiDB-lite"/>
    </source>
</evidence>
<evidence type="ECO:0000256" key="1">
    <source>
        <dbReference type="ARBA" id="ARBA00004127"/>
    </source>
</evidence>
<sequence length="253" mass="26956">MIMDWTRSAGDDICTPPPSLHAHAHAPPKGACNHTRPSLRGGFDRTPLGMLISQGNRLPRGGQKNPPLRDGRKDLPANQEPRYSWFLTDPLRPGVTEAVTNCARAGVAVKMVTGDNIITAKSIALQCGIYTLGGIIMEDKKQLVDYLKVIGETCAVTGDGTNNGPALKAAHVGFSMGISGTEVAKEASDIILMDNNFSSIVSAIMWGCCVNDSVKKFLQFQLSVTITAILITFITSSASDSESSWRASPPACP</sequence>
<evidence type="ECO:0000313" key="4">
    <source>
        <dbReference type="EMBL" id="KAA1107796.1"/>
    </source>
</evidence>
<evidence type="ECO:0000256" key="2">
    <source>
        <dbReference type="ARBA" id="ARBA00022842"/>
    </source>
</evidence>
<dbReference type="NCBIfam" id="TIGR01494">
    <property type="entry name" value="ATPase_P-type"/>
    <property type="match status" value="1"/>
</dbReference>
<dbReference type="Proteomes" id="UP000325313">
    <property type="component" value="Unassembled WGS sequence"/>
</dbReference>
<dbReference type="AlphaFoldDB" id="A0A5B0Q3M6"/>
<name>A0A5B0Q3M6_PUCGR</name>
<dbReference type="Gene3D" id="3.40.50.1000">
    <property type="entry name" value="HAD superfamily/HAD-like"/>
    <property type="match status" value="2"/>
</dbReference>
<dbReference type="Gene3D" id="1.20.1110.10">
    <property type="entry name" value="Calcium-transporting ATPase, transmembrane domain"/>
    <property type="match status" value="1"/>
</dbReference>
<keyword evidence="2" id="KW-0460">Magnesium</keyword>